<gene>
    <name evidence="4" type="ORF">NXC12_PD00415</name>
</gene>
<geneLocation type="plasmid" evidence="5">
    <name>pretnxc12d</name>
</geneLocation>
<accession>A0AAN1BLL3</accession>
<keyword evidence="4" id="KW-0347">Helicase</keyword>
<name>A0AAN1BLL3_RHIET</name>
<keyword evidence="4" id="KW-0614">Plasmid</keyword>
<keyword evidence="4" id="KW-0067">ATP-binding</keyword>
<dbReference type="EMBL" id="CP020910">
    <property type="protein sequence ID" value="ARQ13504.1"/>
    <property type="molecule type" value="Genomic_DNA"/>
</dbReference>
<evidence type="ECO:0000313" key="5">
    <source>
        <dbReference type="Proteomes" id="UP000194159"/>
    </source>
</evidence>
<keyword evidence="4" id="KW-0378">Hydrolase</keyword>
<feature type="compositionally biased region" description="Basic and acidic residues" evidence="2">
    <location>
        <begin position="1070"/>
        <end position="1084"/>
    </location>
</feature>
<dbReference type="InterPro" id="IPR027417">
    <property type="entry name" value="P-loop_NTPase"/>
</dbReference>
<reference evidence="4 5" key="1">
    <citation type="submission" date="2017-04" db="EMBL/GenBank/DDBJ databases">
        <title>Complete genome sequences of Rhizobium genomic linages associated to common bean (phaseolus vulgaris).</title>
        <authorList>
            <person name="Santamaria R.I."/>
            <person name="Bustos P."/>
            <person name="Perez-Carrascal O."/>
            <person name="Martinez-Flores I."/>
            <person name="Juarez S."/>
            <person name="Lozano L."/>
            <person name="Miranda F."/>
            <person name="Vinuesa P."/>
            <person name="Martinez-Romero E."/>
            <person name="Cevallos M.A."/>
            <person name="Romero D."/>
            <person name="Davila G."/>
            <person name="Gonzalez V."/>
        </authorList>
    </citation>
    <scope>NUCLEOTIDE SEQUENCE [LARGE SCALE GENOMIC DNA]</scope>
    <source>
        <strain evidence="4 5">NXC12</strain>
        <plasmid evidence="5">pretnxc12d</plasmid>
    </source>
</reference>
<feature type="coiled-coil region" evidence="1">
    <location>
        <begin position="334"/>
        <end position="361"/>
    </location>
</feature>
<organism evidence="4 5">
    <name type="scientific">Rhizobium etli</name>
    <dbReference type="NCBI Taxonomy" id="29449"/>
    <lineage>
        <taxon>Bacteria</taxon>
        <taxon>Pseudomonadati</taxon>
        <taxon>Pseudomonadota</taxon>
        <taxon>Alphaproteobacteria</taxon>
        <taxon>Hyphomicrobiales</taxon>
        <taxon>Rhizobiaceae</taxon>
        <taxon>Rhizobium/Agrobacterium group</taxon>
        <taxon>Rhizobium</taxon>
    </lineage>
</organism>
<dbReference type="AlphaFoldDB" id="A0AAN1BLL3"/>
<feature type="compositionally biased region" description="Basic residues" evidence="2">
    <location>
        <begin position="1040"/>
        <end position="1055"/>
    </location>
</feature>
<dbReference type="InterPro" id="IPR001650">
    <property type="entry name" value="Helicase_C-like"/>
</dbReference>
<feature type="domain" description="Helicase C-terminal" evidence="3">
    <location>
        <begin position="855"/>
        <end position="906"/>
    </location>
</feature>
<keyword evidence="1" id="KW-0175">Coiled coil</keyword>
<feature type="region of interest" description="Disordered" evidence="2">
    <location>
        <begin position="1027"/>
        <end position="1090"/>
    </location>
</feature>
<protein>
    <submittedName>
        <fullName evidence="4">DNA/RNA helicase ATP-binding domain-containing protein</fullName>
    </submittedName>
</protein>
<evidence type="ECO:0000256" key="2">
    <source>
        <dbReference type="SAM" id="MobiDB-lite"/>
    </source>
</evidence>
<dbReference type="Proteomes" id="UP000194159">
    <property type="component" value="Plasmid pRetNXC12d"/>
</dbReference>
<dbReference type="Gene3D" id="3.40.50.300">
    <property type="entry name" value="P-loop containing nucleotide triphosphate hydrolases"/>
    <property type="match status" value="2"/>
</dbReference>
<dbReference type="SUPFAM" id="SSF52540">
    <property type="entry name" value="P-loop containing nucleoside triphosphate hydrolases"/>
    <property type="match status" value="2"/>
</dbReference>
<sequence>MTYQADEHLNLLKPFQRATVNYVFRRLFTDRQTTRQFLVADEVGLGKTMVARGVIAKAIEELTGKVDRIDVVYICSNQAIAEQNIKSLNVIGSTTKPLNTRLTLLPLEIEQDGGIASRPINLVSLTLGTALDLKSSLGTAKERALIYEMLRKRLGIRHRGIQRVFRGGVDAENWPGWTDWMRGQKISEEIAKNFNAAVGDEFIERIRAAAELARSKRNPNYPPDQRPAVMIGELRRVLARICVDALSPDLIILDEFQRFADLLHEHDEQSAPEKAAAAELARALFSYSGADGSKARLLLLSATPYRMLTLNSDDPEEGDHYSDFLRTMRFLFGEEDGDARIKELEQELKGFRRALQAMPETRVHARVQRDLVQHILGEVIARTERVDYTDDRNALVKESKPELTIETEDLKEAKAIAQVAAIVSAPGIVEYWKSSPYLLNFMREYKLRQKLQALKLQPSSELRSAIKAAAPFLVSKEQVESYAEIPLRNARMRVLADTAFEHGLDRALWLPPSRPSYGEPAPATKSLIFSDWSMVPDAIAALLSHEASRRMGMTSDLVSRTSRPIGIEEMMPMLYPSATLAAWIDPLAMERRFGRAASHNELRLQAVEVLKELINAEQLLRLSGKSDRLLPLNLEDNLGRRVDWSRVGAIEHEGHEEHGAMARAIEVLRKALEAEDHSDDEDARDVYDKLADFALGSPATCALRALGRLCPELPLNHPALVGAAVAIALGFRTLYNQPESRVLLRETSPLNYWRQVITHAAMHDLSAVLDEYLQLVLEAERGIELEADKRAGLIAAKVVEVVALRPAQITLDHWTAGRSRLHDKTFEVRARFAMRFATKAEDEKGVRRTTLVQAAFKSPFRPFVLATTSIGQEGLDFHPYCARIVHWNLPRNPVDIEQREGRVHRFKNHAVRRNIAASFGDFAQSEGGRVGPWESMFEAARQHEIAHGRAGDIVPFWLCPGSEKVQRVVLIPPFSREVERFENLKKSLATYRLAFGQPRQDELINLFSAFGNDVLAELSDLQISLRPSTTGHARPDGQGRHAKGAAVAHHRRRLARGSESSMEGQQAEEGQYRRPVADSQRTIEDPDICP</sequence>
<dbReference type="Pfam" id="PF00271">
    <property type="entry name" value="Helicase_C"/>
    <property type="match status" value="1"/>
</dbReference>
<dbReference type="GO" id="GO:0004386">
    <property type="term" value="F:helicase activity"/>
    <property type="evidence" value="ECO:0007669"/>
    <property type="project" value="UniProtKB-KW"/>
</dbReference>
<evidence type="ECO:0000256" key="1">
    <source>
        <dbReference type="SAM" id="Coils"/>
    </source>
</evidence>
<dbReference type="GO" id="GO:0005524">
    <property type="term" value="F:ATP binding"/>
    <property type="evidence" value="ECO:0007669"/>
    <property type="project" value="UniProtKB-KW"/>
</dbReference>
<evidence type="ECO:0000259" key="3">
    <source>
        <dbReference type="Pfam" id="PF00271"/>
    </source>
</evidence>
<evidence type="ECO:0000313" key="4">
    <source>
        <dbReference type="EMBL" id="ARQ13504.1"/>
    </source>
</evidence>
<keyword evidence="4" id="KW-0547">Nucleotide-binding</keyword>
<proteinExistence type="predicted"/>